<sequence length="99" mass="11788">MDRQIIQICSGVHSDCTNEYMDSSVFALCNDGSVWNLWRGRKWRLLPEIPQGKSSYKAYLDECINDLRVKDRVGILLEDEKEELLELLEQRKKYEFFIR</sequence>
<dbReference type="AlphaFoldDB" id="A0A1A7PTL2"/>
<organism evidence="1 2">
    <name type="scientific">Gallibacterium genomosp. 3</name>
    <dbReference type="NCBI Taxonomy" id="505345"/>
    <lineage>
        <taxon>Bacteria</taxon>
        <taxon>Pseudomonadati</taxon>
        <taxon>Pseudomonadota</taxon>
        <taxon>Gammaproteobacteria</taxon>
        <taxon>Pasteurellales</taxon>
        <taxon>Pasteurellaceae</taxon>
        <taxon>Gallibacterium</taxon>
    </lineage>
</organism>
<accession>A0A1A7PTL2</accession>
<protein>
    <submittedName>
        <fullName evidence="1">Uncharacterized protein</fullName>
    </submittedName>
</protein>
<dbReference type="EMBL" id="JTJR01000002">
    <property type="protein sequence ID" value="OBX05913.1"/>
    <property type="molecule type" value="Genomic_DNA"/>
</dbReference>
<name>A0A1A7PTL2_9PAST</name>
<proteinExistence type="predicted"/>
<gene>
    <name evidence="1" type="ORF">QV06_00480</name>
</gene>
<reference evidence="1 2" key="1">
    <citation type="submission" date="2014-11" db="EMBL/GenBank/DDBJ databases">
        <title>Pan-genome of Gallibacterium spp.</title>
        <authorList>
            <person name="Kudirkiene E."/>
            <person name="Bojesen A.M."/>
        </authorList>
    </citation>
    <scope>NUCLEOTIDE SEQUENCE [LARGE SCALE GENOMIC DNA]</scope>
    <source>
        <strain evidence="1 2">59/S3/89</strain>
    </source>
</reference>
<evidence type="ECO:0000313" key="2">
    <source>
        <dbReference type="Proteomes" id="UP000092626"/>
    </source>
</evidence>
<dbReference type="STRING" id="505345.QV06_00480"/>
<dbReference type="PATRIC" id="fig|505345.6.peg.95"/>
<comment type="caution">
    <text evidence="1">The sequence shown here is derived from an EMBL/GenBank/DDBJ whole genome shotgun (WGS) entry which is preliminary data.</text>
</comment>
<dbReference type="Proteomes" id="UP000092626">
    <property type="component" value="Unassembled WGS sequence"/>
</dbReference>
<evidence type="ECO:0000313" key="1">
    <source>
        <dbReference type="EMBL" id="OBX05913.1"/>
    </source>
</evidence>
<dbReference type="RefSeq" id="WP_065236458.1">
    <property type="nucleotide sequence ID" value="NZ_JTJR01000002.1"/>
</dbReference>